<dbReference type="OrthoDB" id="9803925at2"/>
<comment type="caution">
    <text evidence="5">The sequence shown here is derived from an EMBL/GenBank/DDBJ whole genome shotgun (WGS) entry which is preliminary data.</text>
</comment>
<dbReference type="Proteomes" id="UP000029736">
    <property type="component" value="Unassembled WGS sequence"/>
</dbReference>
<dbReference type="GO" id="GO:0003676">
    <property type="term" value="F:nucleic acid binding"/>
    <property type="evidence" value="ECO:0007669"/>
    <property type="project" value="InterPro"/>
</dbReference>
<keyword evidence="3" id="KW-0269">Exonuclease</keyword>
<evidence type="ECO:0000313" key="5">
    <source>
        <dbReference type="EMBL" id="KGE86350.1"/>
    </source>
</evidence>
<reference evidence="5 6" key="1">
    <citation type="journal article" date="2014" name="Int. J. Syst. Evol. Microbiol.">
        <title>Phaeodactylibacter xiamenensis gen. nov., sp. nov., a member of the family Saprospiraceae isolated from the marine alga Phaeodactylum tricornutum.</title>
        <authorList>
            <person name="Chen Z.Jr."/>
            <person name="Lei X."/>
            <person name="Lai Q."/>
            <person name="Li Y."/>
            <person name="Zhang B."/>
            <person name="Zhang J."/>
            <person name="Zhang H."/>
            <person name="Yang L."/>
            <person name="Zheng W."/>
            <person name="Tian Y."/>
            <person name="Yu Z."/>
            <person name="Xu H.Jr."/>
            <person name="Zheng T."/>
        </authorList>
    </citation>
    <scope>NUCLEOTIDE SEQUENCE [LARGE SCALE GENOMIC DNA]</scope>
    <source>
        <strain evidence="5 6">KD52</strain>
    </source>
</reference>
<dbReference type="RefSeq" id="WP_044225061.1">
    <property type="nucleotide sequence ID" value="NZ_JBKAGJ010000010.1"/>
</dbReference>
<dbReference type="STRING" id="1524460.IX84_21350"/>
<evidence type="ECO:0000256" key="2">
    <source>
        <dbReference type="ARBA" id="ARBA00022801"/>
    </source>
</evidence>
<dbReference type="EMBL" id="JPOS01000079">
    <property type="protein sequence ID" value="KGE86350.1"/>
    <property type="molecule type" value="Genomic_DNA"/>
</dbReference>
<keyword evidence="1" id="KW-0540">Nuclease</keyword>
<dbReference type="InterPro" id="IPR036397">
    <property type="entry name" value="RNaseH_sf"/>
</dbReference>
<dbReference type="CDD" id="cd06127">
    <property type="entry name" value="DEDDh"/>
    <property type="match status" value="1"/>
</dbReference>
<dbReference type="Pfam" id="PF00929">
    <property type="entry name" value="RNase_T"/>
    <property type="match status" value="1"/>
</dbReference>
<evidence type="ECO:0000256" key="1">
    <source>
        <dbReference type="ARBA" id="ARBA00022722"/>
    </source>
</evidence>
<accession>A0A098S2L9</accession>
<sequence>MEYLVIDLEMSGDDPSYHDVIEIGAVLYTDNWMELGRYQSYVYPENEEAFSKPSEEVHGISLEQLKDAPMLDDVLPEFEAWMLGLRKLKPDPFDNSRALRHTMISGLGIVNDFAFLRAAYGIINRRWPFSYHMLDMQSLTHALFPIFKAAGEAVPERQSLTAIAAYFNLERETEEHNALEDAVLTGRCFIELNKMIDRLKVDPAV</sequence>
<evidence type="ECO:0000313" key="6">
    <source>
        <dbReference type="Proteomes" id="UP000029736"/>
    </source>
</evidence>
<evidence type="ECO:0000259" key="4">
    <source>
        <dbReference type="SMART" id="SM00479"/>
    </source>
</evidence>
<dbReference type="AlphaFoldDB" id="A0A098S2L9"/>
<dbReference type="InterPro" id="IPR012337">
    <property type="entry name" value="RNaseH-like_sf"/>
</dbReference>
<dbReference type="PANTHER" id="PTHR30231:SF4">
    <property type="entry name" value="PROTEIN NEN2"/>
    <property type="match status" value="1"/>
</dbReference>
<dbReference type="InterPro" id="IPR013520">
    <property type="entry name" value="Ribonucl_H"/>
</dbReference>
<protein>
    <recommendedName>
        <fullName evidence="4">Exonuclease domain-containing protein</fullName>
    </recommendedName>
</protein>
<proteinExistence type="predicted"/>
<dbReference type="GO" id="GO:0008408">
    <property type="term" value="F:3'-5' exonuclease activity"/>
    <property type="evidence" value="ECO:0007669"/>
    <property type="project" value="TreeGrafter"/>
</dbReference>
<dbReference type="Gene3D" id="3.30.420.10">
    <property type="entry name" value="Ribonuclease H-like superfamily/Ribonuclease H"/>
    <property type="match status" value="1"/>
</dbReference>
<keyword evidence="6" id="KW-1185">Reference proteome</keyword>
<dbReference type="SMART" id="SM00479">
    <property type="entry name" value="EXOIII"/>
    <property type="match status" value="1"/>
</dbReference>
<organism evidence="5 6">
    <name type="scientific">Phaeodactylibacter xiamenensis</name>
    <dbReference type="NCBI Taxonomy" id="1524460"/>
    <lineage>
        <taxon>Bacteria</taxon>
        <taxon>Pseudomonadati</taxon>
        <taxon>Bacteroidota</taxon>
        <taxon>Saprospiria</taxon>
        <taxon>Saprospirales</taxon>
        <taxon>Haliscomenobacteraceae</taxon>
        <taxon>Phaeodactylibacter</taxon>
    </lineage>
</organism>
<keyword evidence="2" id="KW-0378">Hydrolase</keyword>
<dbReference type="PANTHER" id="PTHR30231">
    <property type="entry name" value="DNA POLYMERASE III SUBUNIT EPSILON"/>
    <property type="match status" value="1"/>
</dbReference>
<evidence type="ECO:0000256" key="3">
    <source>
        <dbReference type="ARBA" id="ARBA00022839"/>
    </source>
</evidence>
<dbReference type="SUPFAM" id="SSF53098">
    <property type="entry name" value="Ribonuclease H-like"/>
    <property type="match status" value="1"/>
</dbReference>
<gene>
    <name evidence="5" type="ORF">IX84_21350</name>
</gene>
<dbReference type="GO" id="GO:0006259">
    <property type="term" value="P:DNA metabolic process"/>
    <property type="evidence" value="ECO:0007669"/>
    <property type="project" value="UniProtKB-ARBA"/>
</dbReference>
<name>A0A098S2L9_9BACT</name>
<feature type="domain" description="Exonuclease" evidence="4">
    <location>
        <begin position="2"/>
        <end position="198"/>
    </location>
</feature>